<feature type="region of interest" description="Disordered" evidence="3">
    <location>
        <begin position="163"/>
        <end position="200"/>
    </location>
</feature>
<reference evidence="4 5" key="1">
    <citation type="submission" date="2017-08" db="EMBL/GenBank/DDBJ databases">
        <title>Functional genomic and metabolic studies of the symbiotic interactions of six Microcystis-dominated communities.</title>
        <authorList>
            <person name="Li Q."/>
            <person name="Lin F."/>
        </authorList>
    </citation>
    <scope>NUCLEOTIDE SEQUENCE [LARGE SCALE GENOMIC DNA]</scope>
    <source>
        <strain evidence="4">DA14</strain>
    </source>
</reference>
<evidence type="ECO:0000256" key="2">
    <source>
        <dbReference type="ARBA" id="ARBA00022525"/>
    </source>
</evidence>
<evidence type="ECO:0000256" key="1">
    <source>
        <dbReference type="ARBA" id="ARBA00004613"/>
    </source>
</evidence>
<keyword evidence="2" id="KW-0964">Secreted</keyword>
<gene>
    <name evidence="4" type="ORF">DWQ56_24855</name>
</gene>
<comment type="caution">
    <text evidence="4">The sequence shown here is derived from an EMBL/GenBank/DDBJ whole genome shotgun (WGS) entry which is preliminary data.</text>
</comment>
<dbReference type="Gene3D" id="2.150.10.10">
    <property type="entry name" value="Serralysin-like metalloprotease, C-terminal"/>
    <property type="match status" value="4"/>
</dbReference>
<dbReference type="Proteomes" id="UP000256301">
    <property type="component" value="Unassembled WGS sequence"/>
</dbReference>
<dbReference type="EMBL" id="QQWE01000014">
    <property type="protein sequence ID" value="REJ51423.1"/>
    <property type="molecule type" value="Genomic_DNA"/>
</dbReference>
<protein>
    <submittedName>
        <fullName evidence="4">Calcium-binding protein</fullName>
    </submittedName>
</protein>
<evidence type="ECO:0000256" key="3">
    <source>
        <dbReference type="SAM" id="MobiDB-lite"/>
    </source>
</evidence>
<dbReference type="InterPro" id="IPR018511">
    <property type="entry name" value="Hemolysin-typ_Ca-bd_CS"/>
</dbReference>
<dbReference type="GO" id="GO:0005576">
    <property type="term" value="C:extracellular region"/>
    <property type="evidence" value="ECO:0007669"/>
    <property type="project" value="UniProtKB-SubCell"/>
</dbReference>
<feature type="compositionally biased region" description="Low complexity" evidence="3">
    <location>
        <begin position="181"/>
        <end position="200"/>
    </location>
</feature>
<sequence length="414" mass="41240">MATITTSFATLTTGANFSPGGTVSVSNFINTFNDILIHVSGLPITSDNLTSERTLIPSGDTAWRITNFGSNANVTLFRYGGGFSKSFFLLANSFTYVRGGAPGTYQLSGDTNNTIPKATNLLTPNRIRDFVTTDSYNIVGSAFDDTLTGGNVADTLFGGDGNDSLSGSGGTDTLHGDNGDDTLLGGSGNDSLDGDVGNDSLDGGSLDDTLFGRAGNDTLLGGSEADTLLGGSEADSLDGGSGADSLDGGSGTDSLNGGSLNDTLFGGSDNDTLFGDTEDDTLLGGDGNDSLDGGGEDDSLLGGDGNDTLTGGLGVDQFVYNNSNEGPDSITDFGFGGADAIVLSSGGFGGLGPSGPLNPSLFSATENGTAKIIYSGGVLSFDQDLSNPGGLVTIANIAGPGAATLGASNIQVIA</sequence>
<dbReference type="InterPro" id="IPR011049">
    <property type="entry name" value="Serralysin-like_metalloprot_C"/>
</dbReference>
<accession>A0A3E0LX21</accession>
<dbReference type="GO" id="GO:0005509">
    <property type="term" value="F:calcium ion binding"/>
    <property type="evidence" value="ECO:0007669"/>
    <property type="project" value="InterPro"/>
</dbReference>
<feature type="region of interest" description="Disordered" evidence="3">
    <location>
        <begin position="224"/>
        <end position="306"/>
    </location>
</feature>
<feature type="compositionally biased region" description="Low complexity" evidence="3">
    <location>
        <begin position="228"/>
        <end position="260"/>
    </location>
</feature>
<comment type="subcellular location">
    <subcellularLocation>
        <location evidence="1">Secreted</location>
    </subcellularLocation>
</comment>
<organism evidence="4 5">
    <name type="scientific">Microcystis aeruginosa DA14</name>
    <dbReference type="NCBI Taxonomy" id="1987506"/>
    <lineage>
        <taxon>Bacteria</taxon>
        <taxon>Bacillati</taxon>
        <taxon>Cyanobacteriota</taxon>
        <taxon>Cyanophyceae</taxon>
        <taxon>Oscillatoriophycideae</taxon>
        <taxon>Chroococcales</taxon>
        <taxon>Microcystaceae</taxon>
        <taxon>Microcystis</taxon>
    </lineage>
</organism>
<name>A0A3E0LX21_MICAE</name>
<evidence type="ECO:0000313" key="5">
    <source>
        <dbReference type="Proteomes" id="UP000256301"/>
    </source>
</evidence>
<dbReference type="InterPro" id="IPR050557">
    <property type="entry name" value="RTX_toxin/Mannuronan_C5-epim"/>
</dbReference>
<dbReference type="AlphaFoldDB" id="A0A3E0LX21"/>
<proteinExistence type="predicted"/>
<dbReference type="Pfam" id="PF00353">
    <property type="entry name" value="HemolysinCabind"/>
    <property type="match status" value="3"/>
</dbReference>
<dbReference type="SUPFAM" id="SSF51120">
    <property type="entry name" value="beta-Roll"/>
    <property type="match status" value="3"/>
</dbReference>
<dbReference type="PROSITE" id="PS00330">
    <property type="entry name" value="HEMOLYSIN_CALCIUM"/>
    <property type="match status" value="4"/>
</dbReference>
<dbReference type="PANTHER" id="PTHR38340">
    <property type="entry name" value="S-LAYER PROTEIN"/>
    <property type="match status" value="1"/>
</dbReference>
<dbReference type="PRINTS" id="PR00313">
    <property type="entry name" value="CABNDNGRPT"/>
</dbReference>
<dbReference type="PANTHER" id="PTHR38340:SF1">
    <property type="entry name" value="S-LAYER PROTEIN"/>
    <property type="match status" value="1"/>
</dbReference>
<evidence type="ECO:0000313" key="4">
    <source>
        <dbReference type="EMBL" id="REJ51423.1"/>
    </source>
</evidence>
<dbReference type="InterPro" id="IPR001343">
    <property type="entry name" value="Hemolysn_Ca-bd"/>
</dbReference>